<dbReference type="InterPro" id="IPR002765">
    <property type="entry name" value="UPF0145_YbjQ-like"/>
</dbReference>
<dbReference type="OrthoDB" id="9796448at2"/>
<name>A0A2C9CQA9_9RHOB</name>
<keyword evidence="4" id="KW-1185">Reference proteome</keyword>
<evidence type="ECO:0000256" key="2">
    <source>
        <dbReference type="HAMAP-Rule" id="MF_00338"/>
    </source>
</evidence>
<dbReference type="Proteomes" id="UP000220034">
    <property type="component" value="Unassembled WGS sequence"/>
</dbReference>
<dbReference type="Pfam" id="PF01906">
    <property type="entry name" value="YbjQ_1"/>
    <property type="match status" value="1"/>
</dbReference>
<dbReference type="PANTHER" id="PTHR34068:SF2">
    <property type="entry name" value="UPF0145 PROTEIN SCO3412"/>
    <property type="match status" value="1"/>
</dbReference>
<evidence type="ECO:0000313" key="3">
    <source>
        <dbReference type="EMBL" id="SOH93536.1"/>
    </source>
</evidence>
<protein>
    <recommendedName>
        <fullName evidence="2">UPF0145 protein SAMN06273572_102213</fullName>
    </recommendedName>
</protein>
<dbReference type="HAMAP" id="MF_00338">
    <property type="entry name" value="UPF0145"/>
    <property type="match status" value="1"/>
</dbReference>
<proteinExistence type="inferred from homology"/>
<accession>A0A2C9CQA9</accession>
<dbReference type="RefSeq" id="WP_097929114.1">
    <property type="nucleotide sequence ID" value="NZ_OCTN01000002.1"/>
</dbReference>
<dbReference type="InterPro" id="IPR035439">
    <property type="entry name" value="UPF0145_dom_sf"/>
</dbReference>
<reference evidence="4" key="1">
    <citation type="submission" date="2017-09" db="EMBL/GenBank/DDBJ databases">
        <authorList>
            <person name="Varghese N."/>
            <person name="Submissions S."/>
        </authorList>
    </citation>
    <scope>NUCLEOTIDE SEQUENCE [LARGE SCALE GENOMIC DNA]</scope>
    <source>
        <strain evidence="4">C7</strain>
    </source>
</reference>
<dbReference type="EMBL" id="OCTN01000002">
    <property type="protein sequence ID" value="SOH93536.1"/>
    <property type="molecule type" value="Genomic_DNA"/>
</dbReference>
<evidence type="ECO:0000256" key="1">
    <source>
        <dbReference type="ARBA" id="ARBA00010751"/>
    </source>
</evidence>
<dbReference type="PANTHER" id="PTHR34068">
    <property type="entry name" value="UPF0145 PROTEIN YBJQ"/>
    <property type="match status" value="1"/>
</dbReference>
<dbReference type="SUPFAM" id="SSF117782">
    <property type="entry name" value="YbjQ-like"/>
    <property type="match status" value="1"/>
</dbReference>
<gene>
    <name evidence="3" type="ORF">SAMN06273572_102213</name>
</gene>
<dbReference type="AlphaFoldDB" id="A0A2C9CQA9"/>
<evidence type="ECO:0000313" key="4">
    <source>
        <dbReference type="Proteomes" id="UP000220034"/>
    </source>
</evidence>
<sequence length="111" mass="11771">MTKSNAEFPVLTIDAVPGREIASALGLVRGSTVRAKHVGSDIVASLRNLVGGEIREYQQLLAASREQALDRMIADAKELGADAVVGVRMQTSTITQSASEVVFYGTAVRLV</sequence>
<organism evidence="3 4">
    <name type="scientific">Pontivivens marinum</name>
    <dbReference type="NCBI Taxonomy" id="1690039"/>
    <lineage>
        <taxon>Bacteria</taxon>
        <taxon>Pseudomonadati</taxon>
        <taxon>Pseudomonadota</taxon>
        <taxon>Alphaproteobacteria</taxon>
        <taxon>Rhodobacterales</taxon>
        <taxon>Paracoccaceae</taxon>
        <taxon>Pontivivens</taxon>
    </lineage>
</organism>
<comment type="similarity">
    <text evidence="1 2">Belongs to the UPF0145 family.</text>
</comment>
<dbReference type="Gene3D" id="3.30.110.70">
    <property type="entry name" value="Hypothetical protein apc22750. Chain B"/>
    <property type="match status" value="1"/>
</dbReference>